<gene>
    <name evidence="2" type="ORF">AXF42_Ash010912</name>
</gene>
<dbReference type="AlphaFoldDB" id="A0A2H9ZQK4"/>
<dbReference type="InterPro" id="IPR043128">
    <property type="entry name" value="Rev_trsase/Diguanyl_cyclase"/>
</dbReference>
<dbReference type="EMBL" id="KZ454830">
    <property type="protein sequence ID" value="PKA45573.1"/>
    <property type="molecule type" value="Genomic_DNA"/>
</dbReference>
<dbReference type="CDD" id="cd01647">
    <property type="entry name" value="RT_LTR"/>
    <property type="match status" value="1"/>
</dbReference>
<feature type="domain" description="Reverse transcriptase" evidence="1">
    <location>
        <begin position="1"/>
        <end position="68"/>
    </location>
</feature>
<reference evidence="2 3" key="1">
    <citation type="journal article" date="2017" name="Nature">
        <title>The Apostasia genome and the evolution of orchids.</title>
        <authorList>
            <person name="Zhang G.Q."/>
            <person name="Liu K.W."/>
            <person name="Li Z."/>
            <person name="Lohaus R."/>
            <person name="Hsiao Y.Y."/>
            <person name="Niu S.C."/>
            <person name="Wang J.Y."/>
            <person name="Lin Y.C."/>
            <person name="Xu Q."/>
            <person name="Chen L.J."/>
            <person name="Yoshida K."/>
            <person name="Fujiwara S."/>
            <person name="Wang Z.W."/>
            <person name="Zhang Y.Q."/>
            <person name="Mitsuda N."/>
            <person name="Wang M."/>
            <person name="Liu G.H."/>
            <person name="Pecoraro L."/>
            <person name="Huang H.X."/>
            <person name="Xiao X.J."/>
            <person name="Lin M."/>
            <person name="Wu X.Y."/>
            <person name="Wu W.L."/>
            <person name="Chen Y.Y."/>
            <person name="Chang S.B."/>
            <person name="Sakamoto S."/>
            <person name="Ohme-Takagi M."/>
            <person name="Yagi M."/>
            <person name="Zeng S.J."/>
            <person name="Shen C.Y."/>
            <person name="Yeh C.M."/>
            <person name="Luo Y.B."/>
            <person name="Tsai W.C."/>
            <person name="Van de Peer Y."/>
            <person name="Liu Z.J."/>
        </authorList>
    </citation>
    <scope>NUCLEOTIDE SEQUENCE [LARGE SCALE GENOMIC DNA]</scope>
    <source>
        <strain evidence="3">cv. Shenzhen</strain>
        <tissue evidence="2">Stem</tissue>
    </source>
</reference>
<keyword evidence="3" id="KW-1185">Reference proteome</keyword>
<dbReference type="PANTHER" id="PTHR24559:SF430">
    <property type="entry name" value="RNA-DIRECTED DNA POLYMERASE"/>
    <property type="match status" value="1"/>
</dbReference>
<dbReference type="PANTHER" id="PTHR24559">
    <property type="entry name" value="TRANSPOSON TY3-I GAG-POL POLYPROTEIN"/>
    <property type="match status" value="1"/>
</dbReference>
<dbReference type="InterPro" id="IPR000477">
    <property type="entry name" value="RT_dom"/>
</dbReference>
<name>A0A2H9ZQK4_9ASPA</name>
<accession>A0A2H9ZQK4</accession>
<dbReference type="Proteomes" id="UP000236161">
    <property type="component" value="Unassembled WGS sequence"/>
</dbReference>
<dbReference type="Gene3D" id="3.30.70.270">
    <property type="match status" value="1"/>
</dbReference>
<dbReference type="Pfam" id="PF00078">
    <property type="entry name" value="RVT_1"/>
    <property type="match status" value="1"/>
</dbReference>
<evidence type="ECO:0000313" key="2">
    <source>
        <dbReference type="EMBL" id="PKA45573.1"/>
    </source>
</evidence>
<dbReference type="InterPro" id="IPR043502">
    <property type="entry name" value="DNA/RNA_pol_sf"/>
</dbReference>
<proteinExistence type="predicted"/>
<dbReference type="PROSITE" id="PS50878">
    <property type="entry name" value="RT_POL"/>
    <property type="match status" value="1"/>
</dbReference>
<organism evidence="2 3">
    <name type="scientific">Apostasia shenzhenica</name>
    <dbReference type="NCBI Taxonomy" id="1088818"/>
    <lineage>
        <taxon>Eukaryota</taxon>
        <taxon>Viridiplantae</taxon>
        <taxon>Streptophyta</taxon>
        <taxon>Embryophyta</taxon>
        <taxon>Tracheophyta</taxon>
        <taxon>Spermatophyta</taxon>
        <taxon>Magnoliopsida</taxon>
        <taxon>Liliopsida</taxon>
        <taxon>Asparagales</taxon>
        <taxon>Orchidaceae</taxon>
        <taxon>Apostasioideae</taxon>
        <taxon>Apostasia</taxon>
    </lineage>
</organism>
<dbReference type="SUPFAM" id="SSF56672">
    <property type="entry name" value="DNA/RNA polymerases"/>
    <property type="match status" value="1"/>
</dbReference>
<evidence type="ECO:0000259" key="1">
    <source>
        <dbReference type="PROSITE" id="PS50878"/>
    </source>
</evidence>
<sequence>MIDTVFRNRRGRNLEAYLDDVLVKSKTLTEHLGDLRKTLDTLRRYNLKLNPAKCTFGATSGKFLGYLISVRGIEANPGQNISYSEHALSEDGKRDPEAGRADQQLGQIYLEGWRSVFPFLSMFAQ</sequence>
<dbReference type="InterPro" id="IPR053134">
    <property type="entry name" value="RNA-dir_DNA_polymerase"/>
</dbReference>
<protein>
    <recommendedName>
        <fullName evidence="1">Reverse transcriptase domain-containing protein</fullName>
    </recommendedName>
</protein>
<evidence type="ECO:0000313" key="3">
    <source>
        <dbReference type="Proteomes" id="UP000236161"/>
    </source>
</evidence>
<dbReference type="OrthoDB" id="101614at2759"/>